<feature type="region of interest" description="Disordered" evidence="1">
    <location>
        <begin position="237"/>
        <end position="328"/>
    </location>
</feature>
<keyword evidence="2" id="KW-1133">Transmembrane helix</keyword>
<keyword evidence="4" id="KW-1185">Reference proteome</keyword>
<feature type="compositionally biased region" description="Low complexity" evidence="1">
    <location>
        <begin position="272"/>
        <end position="301"/>
    </location>
</feature>
<sequence length="429" mass="44834">MSGRGDQTERFSATPARQQPRHGRHRRAQAAGTWTPAVPAQQRLHRHTHDAGLPTDPLASSISGSLPVSQPDPAAGATHGELPLPPSGMPDQPTQPTEPVAPACPEPAGSAGPGPGSEPPAAPAALTALSEQPTVRRTKVSLTAPPPEARVESDDDEARVYVAPPADGLGNFDLGSVPASVTPPRTWRKAAWFASLASGGVVVSMLVAGSMLVSQPHNEGRAIEGWTDRHGGAPLLPGEYYVEGTADPTSGPATTTATTSASASTESDEAGATDGWSSGPPQGGVAPAPGRSTPQGTSTTRPTPPPTTAVPRKPPVTPAPTTTANKRYLFPRHNAEKMGARSQDFLNTVTEDPAAAHELTTGELAEQGPDGLRRRYAAIAYFVVKQVYVDQHEGFTVNTVEVTWKDGRKTEETRKLYFGDGDKIESDGR</sequence>
<proteinExistence type="predicted"/>
<accession>A0A2T0LLW4</accession>
<dbReference type="RefSeq" id="WP_181193472.1">
    <property type="nucleotide sequence ID" value="NZ_PVNH01000013.1"/>
</dbReference>
<feature type="compositionally biased region" description="Low complexity" evidence="1">
    <location>
        <begin position="101"/>
        <end position="110"/>
    </location>
</feature>
<dbReference type="EMBL" id="PVNH01000013">
    <property type="protein sequence ID" value="PRX44036.1"/>
    <property type="molecule type" value="Genomic_DNA"/>
</dbReference>
<dbReference type="Proteomes" id="UP000238362">
    <property type="component" value="Unassembled WGS sequence"/>
</dbReference>
<feature type="compositionally biased region" description="Basic residues" evidence="1">
    <location>
        <begin position="19"/>
        <end position="28"/>
    </location>
</feature>
<feature type="transmembrane region" description="Helical" evidence="2">
    <location>
        <begin position="190"/>
        <end position="213"/>
    </location>
</feature>
<comment type="caution">
    <text evidence="3">The sequence shown here is derived from an EMBL/GenBank/DDBJ whole genome shotgun (WGS) entry which is preliminary data.</text>
</comment>
<organism evidence="3 4">
    <name type="scientific">Prauserella shujinwangii</name>
    <dbReference type="NCBI Taxonomy" id="1453103"/>
    <lineage>
        <taxon>Bacteria</taxon>
        <taxon>Bacillati</taxon>
        <taxon>Actinomycetota</taxon>
        <taxon>Actinomycetes</taxon>
        <taxon>Pseudonocardiales</taxon>
        <taxon>Pseudonocardiaceae</taxon>
        <taxon>Prauserella</taxon>
    </lineage>
</organism>
<evidence type="ECO:0000313" key="3">
    <source>
        <dbReference type="EMBL" id="PRX44036.1"/>
    </source>
</evidence>
<evidence type="ECO:0000313" key="4">
    <source>
        <dbReference type="Proteomes" id="UP000238362"/>
    </source>
</evidence>
<protein>
    <submittedName>
        <fullName evidence="3">Uncharacterized protein</fullName>
    </submittedName>
</protein>
<evidence type="ECO:0000256" key="1">
    <source>
        <dbReference type="SAM" id="MobiDB-lite"/>
    </source>
</evidence>
<evidence type="ECO:0000256" key="2">
    <source>
        <dbReference type="SAM" id="Phobius"/>
    </source>
</evidence>
<feature type="compositionally biased region" description="Pro residues" evidence="1">
    <location>
        <begin position="302"/>
        <end position="318"/>
    </location>
</feature>
<keyword evidence="2" id="KW-0812">Transmembrane</keyword>
<gene>
    <name evidence="3" type="ORF">B0I33_113202</name>
</gene>
<name>A0A2T0LLW4_9PSEU</name>
<feature type="compositionally biased region" description="Low complexity" evidence="1">
    <location>
        <begin position="245"/>
        <end position="265"/>
    </location>
</feature>
<feature type="compositionally biased region" description="Polar residues" evidence="1">
    <location>
        <begin position="58"/>
        <end position="68"/>
    </location>
</feature>
<dbReference type="AlphaFoldDB" id="A0A2T0LLW4"/>
<reference evidence="3 4" key="1">
    <citation type="submission" date="2018-03" db="EMBL/GenBank/DDBJ databases">
        <title>Genomic Encyclopedia of Type Strains, Phase III (KMG-III): the genomes of soil and plant-associated and newly described type strains.</title>
        <authorList>
            <person name="Whitman W."/>
        </authorList>
    </citation>
    <scope>NUCLEOTIDE SEQUENCE [LARGE SCALE GENOMIC DNA]</scope>
    <source>
        <strain evidence="3 4">CGMCC 4.7125</strain>
    </source>
</reference>
<feature type="region of interest" description="Disordered" evidence="1">
    <location>
        <begin position="1"/>
        <end position="158"/>
    </location>
</feature>
<keyword evidence="2" id="KW-0472">Membrane</keyword>